<dbReference type="GO" id="GO:0005762">
    <property type="term" value="C:mitochondrial large ribosomal subunit"/>
    <property type="evidence" value="ECO:0007669"/>
    <property type="project" value="TreeGrafter"/>
</dbReference>
<keyword evidence="5" id="KW-0687">Ribonucleoprotein</keyword>
<dbReference type="PANTHER" id="PTHR13477:SF0">
    <property type="entry name" value="LARGE RIBOSOMAL SUBUNIT PROTEIN ML49"/>
    <property type="match status" value="1"/>
</dbReference>
<dbReference type="Gene3D" id="3.30.780.10">
    <property type="entry name" value="SUI1-like domain"/>
    <property type="match status" value="1"/>
</dbReference>
<comment type="caution">
    <text evidence="8">The sequence shown here is derived from an EMBL/GenBank/DDBJ whole genome shotgun (WGS) entry which is preliminary data.</text>
</comment>
<sequence length="101" mass="11683">MSTARVITSSNLRYFVPRNTRKHLPVYTDFRSRGAQCFIIIKNIQGHTPALAQELTTSLFEAEDPSAGFMRVEQHPNRVVIKGARPHWKDRVVDFLRERGF</sequence>
<dbReference type="EMBL" id="CAVNYO010000040">
    <property type="protein sequence ID" value="CAK5263481.1"/>
    <property type="molecule type" value="Genomic_DNA"/>
</dbReference>
<reference evidence="8" key="1">
    <citation type="submission" date="2023-11" db="EMBL/GenBank/DDBJ databases">
        <authorList>
            <person name="De Vega J J."/>
            <person name="De Vega J J."/>
        </authorList>
    </citation>
    <scope>NUCLEOTIDE SEQUENCE</scope>
</reference>
<evidence type="ECO:0000256" key="6">
    <source>
        <dbReference type="ARBA" id="ARBA00035191"/>
    </source>
</evidence>
<dbReference type="PANTHER" id="PTHR13477">
    <property type="entry name" value="MITOCHONDRIAL 39S RIBOSOMAL PROTEIN L49"/>
    <property type="match status" value="1"/>
</dbReference>
<dbReference type="Pfam" id="PF05046">
    <property type="entry name" value="Img2"/>
    <property type="match status" value="1"/>
</dbReference>
<organism evidence="8 9">
    <name type="scientific">Mycena citricolor</name>
    <dbReference type="NCBI Taxonomy" id="2018698"/>
    <lineage>
        <taxon>Eukaryota</taxon>
        <taxon>Fungi</taxon>
        <taxon>Dikarya</taxon>
        <taxon>Basidiomycota</taxon>
        <taxon>Agaricomycotina</taxon>
        <taxon>Agaricomycetes</taxon>
        <taxon>Agaricomycetidae</taxon>
        <taxon>Agaricales</taxon>
        <taxon>Marasmiineae</taxon>
        <taxon>Mycenaceae</taxon>
        <taxon>Mycena</taxon>
    </lineage>
</organism>
<evidence type="ECO:0000256" key="5">
    <source>
        <dbReference type="ARBA" id="ARBA00023274"/>
    </source>
</evidence>
<dbReference type="GO" id="GO:0006412">
    <property type="term" value="P:translation"/>
    <property type="evidence" value="ECO:0007669"/>
    <property type="project" value="InterPro"/>
</dbReference>
<evidence type="ECO:0000256" key="4">
    <source>
        <dbReference type="ARBA" id="ARBA00023128"/>
    </source>
</evidence>
<proteinExistence type="inferred from homology"/>
<dbReference type="Proteomes" id="UP001295794">
    <property type="component" value="Unassembled WGS sequence"/>
</dbReference>
<dbReference type="InterPro" id="IPR007740">
    <property type="entry name" value="Ribosomal_mL49"/>
</dbReference>
<evidence type="ECO:0000256" key="3">
    <source>
        <dbReference type="ARBA" id="ARBA00022980"/>
    </source>
</evidence>
<keyword evidence="9" id="KW-1185">Reference proteome</keyword>
<dbReference type="GO" id="GO:0003735">
    <property type="term" value="F:structural constituent of ribosome"/>
    <property type="evidence" value="ECO:0007669"/>
    <property type="project" value="InterPro"/>
</dbReference>
<evidence type="ECO:0000313" key="8">
    <source>
        <dbReference type="EMBL" id="CAK5278371.1"/>
    </source>
</evidence>
<evidence type="ECO:0000313" key="7">
    <source>
        <dbReference type="EMBL" id="CAK5263481.1"/>
    </source>
</evidence>
<gene>
    <name evidence="8" type="ORF">MYCIT1_LOCUS27685</name>
    <name evidence="7" type="ORF">MYCIT1_LOCUS2940</name>
</gene>
<dbReference type="AlphaFoldDB" id="A0AAD2HNE6"/>
<keyword evidence="3" id="KW-0689">Ribosomal protein</keyword>
<name>A0AAD2HNE6_9AGAR</name>
<protein>
    <recommendedName>
        <fullName evidence="6">Large ribosomal subunit protein mL49</fullName>
    </recommendedName>
</protein>
<dbReference type="EMBL" id="CAVNYO010000421">
    <property type="protein sequence ID" value="CAK5278371.1"/>
    <property type="molecule type" value="Genomic_DNA"/>
</dbReference>
<keyword evidence="4" id="KW-0496">Mitochondrion</keyword>
<evidence type="ECO:0000256" key="1">
    <source>
        <dbReference type="ARBA" id="ARBA00004173"/>
    </source>
</evidence>
<evidence type="ECO:0000313" key="9">
    <source>
        <dbReference type="Proteomes" id="UP001295794"/>
    </source>
</evidence>
<comment type="similarity">
    <text evidence="2">Belongs to the mitochondrion-specific ribosomal protein mL49 family.</text>
</comment>
<evidence type="ECO:0000256" key="2">
    <source>
        <dbReference type="ARBA" id="ARBA00005677"/>
    </source>
</evidence>
<comment type="subcellular location">
    <subcellularLocation>
        <location evidence="1">Mitochondrion</location>
    </subcellularLocation>
</comment>
<accession>A0AAD2HNE6</accession>